<reference evidence="2 4" key="1">
    <citation type="journal article" date="2017" name="Nature">
        <title>The sunflower genome provides insights into oil metabolism, flowering and Asterid evolution.</title>
        <authorList>
            <person name="Badouin H."/>
            <person name="Gouzy J."/>
            <person name="Grassa C.J."/>
            <person name="Murat F."/>
            <person name="Staton S.E."/>
            <person name="Cottret L."/>
            <person name="Lelandais-Briere C."/>
            <person name="Owens G.L."/>
            <person name="Carrere S."/>
            <person name="Mayjonade B."/>
            <person name="Legrand L."/>
            <person name="Gill N."/>
            <person name="Kane N.C."/>
            <person name="Bowers J.E."/>
            <person name="Hubner S."/>
            <person name="Bellec A."/>
            <person name="Berard A."/>
            <person name="Berges H."/>
            <person name="Blanchet N."/>
            <person name="Boniface M.C."/>
            <person name="Brunel D."/>
            <person name="Catrice O."/>
            <person name="Chaidir N."/>
            <person name="Claudel C."/>
            <person name="Donnadieu C."/>
            <person name="Faraut T."/>
            <person name="Fievet G."/>
            <person name="Helmstetter N."/>
            <person name="King M."/>
            <person name="Knapp S.J."/>
            <person name="Lai Z."/>
            <person name="Le Paslier M.C."/>
            <person name="Lippi Y."/>
            <person name="Lorenzon L."/>
            <person name="Mandel J.R."/>
            <person name="Marage G."/>
            <person name="Marchand G."/>
            <person name="Marquand E."/>
            <person name="Bret-Mestries E."/>
            <person name="Morien E."/>
            <person name="Nambeesan S."/>
            <person name="Nguyen T."/>
            <person name="Pegot-Espagnet P."/>
            <person name="Pouilly N."/>
            <person name="Raftis F."/>
            <person name="Sallet E."/>
            <person name="Schiex T."/>
            <person name="Thomas J."/>
            <person name="Vandecasteele C."/>
            <person name="Vares D."/>
            <person name="Vear F."/>
            <person name="Vautrin S."/>
            <person name="Crespi M."/>
            <person name="Mangin B."/>
            <person name="Burke J.M."/>
            <person name="Salse J."/>
            <person name="Munos S."/>
            <person name="Vincourt P."/>
            <person name="Rieseberg L.H."/>
            <person name="Langlade N.B."/>
        </authorList>
    </citation>
    <scope>NUCLEOTIDE SEQUENCE [LARGE SCALE GENOMIC DNA]</scope>
    <source>
        <strain evidence="4">cv. SF193</strain>
        <tissue evidence="2">Leaves</tissue>
    </source>
</reference>
<sequence>MGRDKDHIEAKEQEHLSGAYIRSLVKHLTSKDSSDGSENGECFNDVSSNTPKQQPPPQHKKQVRRRLHTTKPYQERLLNMAEARREIVTALKFHRASMKQQEEAAAAATAAAGNHHRSPPQCLGQERKPKSRPTFSLYPPTTATATTANSYWPMSTFAPPSLPPPLPPPSYHDNHNLVLPSQPLGLNLNFQSFTNLDTNIYHKPLSNYSSSSTSSSTTSSSPALSAPVMEDIRSIGDQHQIEWNDTINLVTSARWCNYLKTMDIEANEDDDYDHGFHQFDQNMEFPPWLINGNESSCLQQHFDDDFSNGYFQDPALPCMDIGEIEAMDGEWLA</sequence>
<evidence type="ECO:0000256" key="1">
    <source>
        <dbReference type="SAM" id="MobiDB-lite"/>
    </source>
</evidence>
<evidence type="ECO:0000313" key="3">
    <source>
        <dbReference type="EMBL" id="OTG30703.1"/>
    </source>
</evidence>
<proteinExistence type="predicted"/>
<evidence type="ECO:0000313" key="4">
    <source>
        <dbReference type="Proteomes" id="UP000215914"/>
    </source>
</evidence>
<feature type="region of interest" description="Disordered" evidence="1">
    <location>
        <begin position="103"/>
        <end position="140"/>
    </location>
</feature>
<feature type="compositionally biased region" description="Basic residues" evidence="1">
    <location>
        <begin position="58"/>
        <end position="69"/>
    </location>
</feature>
<reference evidence="3" key="2">
    <citation type="submission" date="2017-02" db="EMBL/GenBank/DDBJ databases">
        <title>Sunflower complete genome.</title>
        <authorList>
            <person name="Langlade N."/>
            <person name="Munos S."/>
        </authorList>
    </citation>
    <scope>NUCLEOTIDE SEQUENCE [LARGE SCALE GENOMIC DNA]</scope>
    <source>
        <tissue evidence="3">Leaves</tissue>
    </source>
</reference>
<dbReference type="AlphaFoldDB" id="A0A251V608"/>
<dbReference type="OMA" id="AWLSPKD"/>
<dbReference type="FunCoup" id="A0A251V608">
    <property type="interactions" value="114"/>
</dbReference>
<dbReference type="OrthoDB" id="692030at2759"/>
<evidence type="ECO:0000313" key="2">
    <source>
        <dbReference type="EMBL" id="KAF5813421.1"/>
    </source>
</evidence>
<dbReference type="PANTHER" id="PTHR37256">
    <property type="entry name" value="E1A-BINDING PROTEIN P400-LIKE"/>
    <property type="match status" value="1"/>
</dbReference>
<organism evidence="3 4">
    <name type="scientific">Helianthus annuus</name>
    <name type="common">Common sunflower</name>
    <dbReference type="NCBI Taxonomy" id="4232"/>
    <lineage>
        <taxon>Eukaryota</taxon>
        <taxon>Viridiplantae</taxon>
        <taxon>Streptophyta</taxon>
        <taxon>Embryophyta</taxon>
        <taxon>Tracheophyta</taxon>
        <taxon>Spermatophyta</taxon>
        <taxon>Magnoliopsida</taxon>
        <taxon>eudicotyledons</taxon>
        <taxon>Gunneridae</taxon>
        <taxon>Pentapetalae</taxon>
        <taxon>asterids</taxon>
        <taxon>campanulids</taxon>
        <taxon>Asterales</taxon>
        <taxon>Asteraceae</taxon>
        <taxon>Asteroideae</taxon>
        <taxon>Heliantheae alliance</taxon>
        <taxon>Heliantheae</taxon>
        <taxon>Helianthus</taxon>
    </lineage>
</organism>
<evidence type="ECO:0008006" key="5">
    <source>
        <dbReference type="Google" id="ProtNLM"/>
    </source>
</evidence>
<dbReference type="Gramene" id="mRNA:HanXRQr2_Chr03g0098141">
    <property type="protein sequence ID" value="mRNA:HanXRQr2_Chr03g0098141"/>
    <property type="gene ID" value="HanXRQr2_Chr03g0098141"/>
</dbReference>
<gene>
    <name evidence="3" type="ORF">HannXRQ_Chr03g0067421</name>
    <name evidence="2" type="ORF">HanXRQr2_Chr03g0098141</name>
</gene>
<dbReference type="EMBL" id="CM007892">
    <property type="protein sequence ID" value="OTG30703.1"/>
    <property type="molecule type" value="Genomic_DNA"/>
</dbReference>
<dbReference type="Proteomes" id="UP000215914">
    <property type="component" value="Chromosome 3"/>
</dbReference>
<dbReference type="InParanoid" id="A0A251V608"/>
<accession>A0A251V608</accession>
<feature type="region of interest" description="Disordered" evidence="1">
    <location>
        <begin position="28"/>
        <end position="74"/>
    </location>
</feature>
<reference evidence="2" key="3">
    <citation type="submission" date="2020-06" db="EMBL/GenBank/DDBJ databases">
        <title>Helianthus annuus Genome sequencing and assembly Release 2.</title>
        <authorList>
            <person name="Gouzy J."/>
            <person name="Langlade N."/>
            <person name="Munos S."/>
        </authorList>
    </citation>
    <scope>NUCLEOTIDE SEQUENCE</scope>
    <source>
        <tissue evidence="2">Leaves</tissue>
    </source>
</reference>
<protein>
    <recommendedName>
        <fullName evidence="5">Hydroxyproline-rich glycoprotein family protein</fullName>
    </recommendedName>
</protein>
<name>A0A251V608_HELAN</name>
<dbReference type="EMBL" id="MNCJ02000318">
    <property type="protein sequence ID" value="KAF5813421.1"/>
    <property type="molecule type" value="Genomic_DNA"/>
</dbReference>
<dbReference type="PANTHER" id="PTHR37256:SF1">
    <property type="entry name" value="MYB-LIKE PROTEIN A"/>
    <property type="match status" value="1"/>
</dbReference>
<keyword evidence="4" id="KW-1185">Reference proteome</keyword>